<evidence type="ECO:0000256" key="9">
    <source>
        <dbReference type="ARBA" id="ARBA00023172"/>
    </source>
</evidence>
<evidence type="ECO:0000256" key="3">
    <source>
        <dbReference type="ARBA" id="ARBA00022759"/>
    </source>
</evidence>
<dbReference type="GO" id="GO:0003676">
    <property type="term" value="F:nucleic acid binding"/>
    <property type="evidence" value="ECO:0007669"/>
    <property type="project" value="InterPro"/>
</dbReference>
<dbReference type="InterPro" id="IPR012337">
    <property type="entry name" value="RNaseH-like_sf"/>
</dbReference>
<dbReference type="GO" id="GO:0003887">
    <property type="term" value="F:DNA-directed DNA polymerase activity"/>
    <property type="evidence" value="ECO:0007669"/>
    <property type="project" value="UniProtKB-KW"/>
</dbReference>
<dbReference type="GO" id="GO:0015074">
    <property type="term" value="P:DNA integration"/>
    <property type="evidence" value="ECO:0007669"/>
    <property type="project" value="UniProtKB-KW"/>
</dbReference>
<dbReference type="OMA" id="SARTMIH"/>
<dbReference type="PANTHER" id="PTHR42648:SF11">
    <property type="entry name" value="TRANSPOSON TY4-P GAG-POL POLYPROTEIN"/>
    <property type="match status" value="1"/>
</dbReference>
<keyword evidence="3" id="KW-0255">Endonuclease</keyword>
<evidence type="ECO:0000313" key="10">
    <source>
        <dbReference type="EMBL" id="EFN72158.1"/>
    </source>
</evidence>
<dbReference type="GO" id="GO:0003964">
    <property type="term" value="F:RNA-directed DNA polymerase activity"/>
    <property type="evidence" value="ECO:0007669"/>
    <property type="project" value="UniProtKB-KW"/>
</dbReference>
<keyword evidence="1" id="KW-0540">Nuclease</keyword>
<dbReference type="InParanoid" id="E2A331"/>
<dbReference type="GO" id="GO:0006310">
    <property type="term" value="P:DNA recombination"/>
    <property type="evidence" value="ECO:0007669"/>
    <property type="project" value="UniProtKB-KW"/>
</dbReference>
<evidence type="ECO:0000256" key="6">
    <source>
        <dbReference type="ARBA" id="ARBA00022908"/>
    </source>
</evidence>
<organism evidence="11">
    <name type="scientific">Camponotus floridanus</name>
    <name type="common">Florida carpenter ant</name>
    <dbReference type="NCBI Taxonomy" id="104421"/>
    <lineage>
        <taxon>Eukaryota</taxon>
        <taxon>Metazoa</taxon>
        <taxon>Ecdysozoa</taxon>
        <taxon>Arthropoda</taxon>
        <taxon>Hexapoda</taxon>
        <taxon>Insecta</taxon>
        <taxon>Pterygota</taxon>
        <taxon>Neoptera</taxon>
        <taxon>Endopterygota</taxon>
        <taxon>Hymenoptera</taxon>
        <taxon>Apocrita</taxon>
        <taxon>Aculeata</taxon>
        <taxon>Formicoidea</taxon>
        <taxon>Formicidae</taxon>
        <taxon>Formicinae</taxon>
        <taxon>Camponotus</taxon>
    </lineage>
</organism>
<dbReference type="GO" id="GO:0004519">
    <property type="term" value="F:endonuclease activity"/>
    <property type="evidence" value="ECO:0007669"/>
    <property type="project" value="UniProtKB-KW"/>
</dbReference>
<keyword evidence="8" id="KW-0808">Transferase</keyword>
<dbReference type="PANTHER" id="PTHR42648">
    <property type="entry name" value="TRANSPOSASE, PUTATIVE-RELATED"/>
    <property type="match status" value="1"/>
</dbReference>
<dbReference type="AlphaFoldDB" id="E2A331"/>
<dbReference type="GO" id="GO:0046872">
    <property type="term" value="F:metal ion binding"/>
    <property type="evidence" value="ECO:0007669"/>
    <property type="project" value="UniProtKB-KW"/>
</dbReference>
<keyword evidence="11" id="KW-1185">Reference proteome</keyword>
<keyword evidence="6" id="KW-0229">DNA integration</keyword>
<reference evidence="10 11" key="1">
    <citation type="journal article" date="2010" name="Science">
        <title>Genomic comparison of the ants Camponotus floridanus and Harpegnathos saltator.</title>
        <authorList>
            <person name="Bonasio R."/>
            <person name="Zhang G."/>
            <person name="Ye C."/>
            <person name="Mutti N.S."/>
            <person name="Fang X."/>
            <person name="Qin N."/>
            <person name="Donahue G."/>
            <person name="Yang P."/>
            <person name="Li Q."/>
            <person name="Li C."/>
            <person name="Zhang P."/>
            <person name="Huang Z."/>
            <person name="Berger S.L."/>
            <person name="Reinberg D."/>
            <person name="Wang J."/>
            <person name="Liebig J."/>
        </authorList>
    </citation>
    <scope>NUCLEOTIDE SEQUENCE [LARGE SCALE GENOMIC DNA]</scope>
    <source>
        <strain evidence="11">C129</strain>
    </source>
</reference>
<dbReference type="GO" id="GO:0016787">
    <property type="term" value="F:hydrolase activity"/>
    <property type="evidence" value="ECO:0007669"/>
    <property type="project" value="UniProtKB-KW"/>
</dbReference>
<dbReference type="InterPro" id="IPR036397">
    <property type="entry name" value="RNaseH_sf"/>
</dbReference>
<dbReference type="EMBL" id="GL436269">
    <property type="protein sequence ID" value="EFN72158.1"/>
    <property type="molecule type" value="Genomic_DNA"/>
</dbReference>
<keyword evidence="2" id="KW-0479">Metal-binding</keyword>
<evidence type="ECO:0000256" key="5">
    <source>
        <dbReference type="ARBA" id="ARBA00022842"/>
    </source>
</evidence>
<accession>E2A331</accession>
<keyword evidence="8" id="KW-0548">Nucleotidyltransferase</keyword>
<feature type="non-terminal residue" evidence="10">
    <location>
        <position position="1"/>
    </location>
</feature>
<protein>
    <submittedName>
        <fullName evidence="10">Copia protein</fullName>
    </submittedName>
</protein>
<evidence type="ECO:0000313" key="11">
    <source>
        <dbReference type="Proteomes" id="UP000000311"/>
    </source>
</evidence>
<dbReference type="STRING" id="104421.E2A331"/>
<keyword evidence="5" id="KW-0460">Magnesium</keyword>
<sequence length="68" mass="7951">RTIVESARTMIHSKRMDKKFWAEAVNSAVHVLNRTGTSTVPNKTPYELWYNKRAKMDHLRIFGSEVFV</sequence>
<proteinExistence type="predicted"/>
<evidence type="ECO:0000256" key="8">
    <source>
        <dbReference type="ARBA" id="ARBA00022932"/>
    </source>
</evidence>
<dbReference type="Proteomes" id="UP000000311">
    <property type="component" value="Unassembled WGS sequence"/>
</dbReference>
<evidence type="ECO:0000256" key="4">
    <source>
        <dbReference type="ARBA" id="ARBA00022801"/>
    </source>
</evidence>
<keyword evidence="7" id="KW-0695">RNA-directed DNA polymerase</keyword>
<dbReference type="SUPFAM" id="SSF53098">
    <property type="entry name" value="Ribonuclease H-like"/>
    <property type="match status" value="1"/>
</dbReference>
<keyword evidence="8" id="KW-0239">DNA-directed DNA polymerase</keyword>
<dbReference type="Gene3D" id="3.30.420.10">
    <property type="entry name" value="Ribonuclease H-like superfamily/Ribonuclease H"/>
    <property type="match status" value="1"/>
</dbReference>
<dbReference type="InterPro" id="IPR039537">
    <property type="entry name" value="Retrotran_Ty1/copia-like"/>
</dbReference>
<keyword evidence="4" id="KW-0378">Hydrolase</keyword>
<evidence type="ECO:0000256" key="2">
    <source>
        <dbReference type="ARBA" id="ARBA00022723"/>
    </source>
</evidence>
<keyword evidence="9" id="KW-0233">DNA recombination</keyword>
<feature type="non-terminal residue" evidence="10">
    <location>
        <position position="68"/>
    </location>
</feature>
<name>E2A331_CAMFO</name>
<evidence type="ECO:0000256" key="1">
    <source>
        <dbReference type="ARBA" id="ARBA00022722"/>
    </source>
</evidence>
<evidence type="ECO:0000256" key="7">
    <source>
        <dbReference type="ARBA" id="ARBA00022918"/>
    </source>
</evidence>
<gene>
    <name evidence="10" type="ORF">EAG_00029</name>
</gene>